<keyword evidence="4" id="KW-0653">Protein transport</keyword>
<evidence type="ECO:0000256" key="4">
    <source>
        <dbReference type="ARBA" id="ARBA00022927"/>
    </source>
</evidence>
<dbReference type="GO" id="GO:0051028">
    <property type="term" value="P:mRNA transport"/>
    <property type="evidence" value="ECO:0007669"/>
    <property type="project" value="UniProtKB-KW"/>
</dbReference>
<name>A0A401QL93_SCYTO</name>
<keyword evidence="6" id="KW-0906">Nuclear pore complex</keyword>
<keyword evidence="5" id="KW-0811">Translocation</keyword>
<evidence type="ECO:0000256" key="6">
    <source>
        <dbReference type="ARBA" id="ARBA00023132"/>
    </source>
</evidence>
<dbReference type="GO" id="GO:0008139">
    <property type="term" value="F:nuclear localization sequence binding"/>
    <property type="evidence" value="ECO:0007669"/>
    <property type="project" value="InterPro"/>
</dbReference>
<evidence type="ECO:0000256" key="1">
    <source>
        <dbReference type="ARBA" id="ARBA00004567"/>
    </source>
</evidence>
<keyword evidence="2" id="KW-0813">Transport</keyword>
<proteinExistence type="predicted"/>
<comment type="caution">
    <text evidence="8">The sequence shown here is derived from an EMBL/GenBank/DDBJ whole genome shotgun (WGS) entry which is preliminary data.</text>
</comment>
<keyword evidence="3" id="KW-0509">mRNA transport</keyword>
<gene>
    <name evidence="8" type="ORF">scyTo_0026792</name>
</gene>
<evidence type="ECO:0000256" key="7">
    <source>
        <dbReference type="ARBA" id="ARBA00023242"/>
    </source>
</evidence>
<evidence type="ECO:0000313" key="9">
    <source>
        <dbReference type="Proteomes" id="UP000288216"/>
    </source>
</evidence>
<dbReference type="AlphaFoldDB" id="A0A401QL93"/>
<feature type="non-terminal residue" evidence="8">
    <location>
        <position position="1"/>
    </location>
</feature>
<evidence type="ECO:0000256" key="5">
    <source>
        <dbReference type="ARBA" id="ARBA00023010"/>
    </source>
</evidence>
<reference evidence="8 9" key="1">
    <citation type="journal article" date="2018" name="Nat. Ecol. Evol.">
        <title>Shark genomes provide insights into elasmobranch evolution and the origin of vertebrates.</title>
        <authorList>
            <person name="Hara Y"/>
            <person name="Yamaguchi K"/>
            <person name="Onimaru K"/>
            <person name="Kadota M"/>
            <person name="Koyanagi M"/>
            <person name="Keeley SD"/>
            <person name="Tatsumi K"/>
            <person name="Tanaka K"/>
            <person name="Motone F"/>
            <person name="Kageyama Y"/>
            <person name="Nozu R"/>
            <person name="Adachi N"/>
            <person name="Nishimura O"/>
            <person name="Nakagawa R"/>
            <person name="Tanegashima C"/>
            <person name="Kiyatake I"/>
            <person name="Matsumoto R"/>
            <person name="Murakumo K"/>
            <person name="Nishida K"/>
            <person name="Terakita A"/>
            <person name="Kuratani S"/>
            <person name="Sato K"/>
            <person name="Hyodo S Kuraku.S."/>
        </authorList>
    </citation>
    <scope>NUCLEOTIDE SEQUENCE [LARGE SCALE GENOMIC DNA]</scope>
</reference>
<dbReference type="Pfam" id="PF15967">
    <property type="entry name" value="Nucleoporin_FG2"/>
    <property type="match status" value="1"/>
</dbReference>
<dbReference type="STRING" id="75743.A0A401QL93"/>
<dbReference type="GO" id="GO:0005643">
    <property type="term" value="C:nuclear pore"/>
    <property type="evidence" value="ECO:0007669"/>
    <property type="project" value="UniProtKB-SubCell"/>
</dbReference>
<evidence type="ECO:0000313" key="8">
    <source>
        <dbReference type="EMBL" id="GCB86149.1"/>
    </source>
</evidence>
<accession>A0A401QL93</accession>
<dbReference type="OMA" id="ICGIFLR"/>
<dbReference type="GO" id="GO:0017056">
    <property type="term" value="F:structural constituent of nuclear pore"/>
    <property type="evidence" value="ECO:0007669"/>
    <property type="project" value="InterPro"/>
</dbReference>
<dbReference type="OrthoDB" id="2538017at2759"/>
<dbReference type="PANTHER" id="PTHR13437:SF2">
    <property type="entry name" value="NUCLEOPORIN P58_P45"/>
    <property type="match status" value="1"/>
</dbReference>
<dbReference type="Proteomes" id="UP000288216">
    <property type="component" value="Unassembled WGS sequence"/>
</dbReference>
<evidence type="ECO:0000256" key="2">
    <source>
        <dbReference type="ARBA" id="ARBA00022448"/>
    </source>
</evidence>
<keyword evidence="7" id="KW-0539">Nucleus</keyword>
<comment type="subcellular location">
    <subcellularLocation>
        <location evidence="1">Nucleus</location>
        <location evidence="1">Nuclear pore complex</location>
    </subcellularLocation>
</comment>
<sequence length="90" mass="10326">DSKALKDENLPPVICQDVEQFQKFVKEQKQVQEEISRMSFKAMLKVQEDIKALKQLLTVVASGLQRDSLAIDKLKIESAQVNENCQNYLM</sequence>
<dbReference type="GO" id="GO:0015031">
    <property type="term" value="P:protein transport"/>
    <property type="evidence" value="ECO:0007669"/>
    <property type="project" value="UniProtKB-KW"/>
</dbReference>
<dbReference type="EMBL" id="BFAA01240897">
    <property type="protein sequence ID" value="GCB86149.1"/>
    <property type="molecule type" value="Genomic_DNA"/>
</dbReference>
<dbReference type="PANTHER" id="PTHR13437">
    <property type="entry name" value="NUCLEOPORIN P58/P45 NUCLEOPORIN-LIKE PROTEIN 1"/>
    <property type="match status" value="1"/>
</dbReference>
<keyword evidence="9" id="KW-1185">Reference proteome</keyword>
<protein>
    <submittedName>
        <fullName evidence="8">Uncharacterized protein</fullName>
    </submittedName>
</protein>
<organism evidence="8 9">
    <name type="scientific">Scyliorhinus torazame</name>
    <name type="common">Cloudy catshark</name>
    <name type="synonym">Catulus torazame</name>
    <dbReference type="NCBI Taxonomy" id="75743"/>
    <lineage>
        <taxon>Eukaryota</taxon>
        <taxon>Metazoa</taxon>
        <taxon>Chordata</taxon>
        <taxon>Craniata</taxon>
        <taxon>Vertebrata</taxon>
        <taxon>Chondrichthyes</taxon>
        <taxon>Elasmobranchii</taxon>
        <taxon>Galeomorphii</taxon>
        <taxon>Galeoidea</taxon>
        <taxon>Carcharhiniformes</taxon>
        <taxon>Scyliorhinidae</taxon>
        <taxon>Scyliorhinus</taxon>
    </lineage>
</organism>
<evidence type="ECO:0000256" key="3">
    <source>
        <dbReference type="ARBA" id="ARBA00022816"/>
    </source>
</evidence>
<dbReference type="InterPro" id="IPR024882">
    <property type="entry name" value="NUP58/p45/49"/>
</dbReference>